<keyword evidence="5" id="KW-1185">Reference proteome</keyword>
<reference evidence="4 6" key="1">
    <citation type="submission" date="2019-10" db="EMBL/GenBank/DDBJ databases">
        <title>Streptococcis sp, isolated from the respiratory tract of Marmot.</title>
        <authorList>
            <person name="Zhang G."/>
        </authorList>
    </citation>
    <scope>NUCLEOTIDE SEQUENCE [LARGE SCALE GENOMIC DNA]</scope>
    <source>
        <strain evidence="4">Zg-70</strain>
        <strain evidence="6">zg-70</strain>
    </source>
</reference>
<feature type="transmembrane region" description="Helical" evidence="1">
    <location>
        <begin position="7"/>
        <end position="29"/>
    </location>
</feature>
<dbReference type="Proteomes" id="UP000435060">
    <property type="component" value="Unassembled WGS sequence"/>
</dbReference>
<name>A0A6I4R6M2_9STRE</name>
<gene>
    <name evidence="3" type="ORF">GGG87_00990</name>
    <name evidence="4" type="ORF">GGH11_00295</name>
</gene>
<evidence type="ECO:0000259" key="2">
    <source>
        <dbReference type="Pfam" id="PF13349"/>
    </source>
</evidence>
<feature type="domain" description="DUF4097" evidence="2">
    <location>
        <begin position="51"/>
        <end position="266"/>
    </location>
</feature>
<dbReference type="EMBL" id="WLCG01000001">
    <property type="protein sequence ID" value="MTB63586.1"/>
    <property type="molecule type" value="Genomic_DNA"/>
</dbReference>
<protein>
    <submittedName>
        <fullName evidence="4">DUF4097 family beta strand repeat protein</fullName>
    </submittedName>
</protein>
<dbReference type="RefSeq" id="WP_154607501.1">
    <property type="nucleotide sequence ID" value="NZ_CP072115.1"/>
</dbReference>
<dbReference type="AlphaFoldDB" id="A0A6I4R6M2"/>
<proteinExistence type="predicted"/>
<dbReference type="InterPro" id="IPR025164">
    <property type="entry name" value="Toastrack_DUF4097"/>
</dbReference>
<organism evidence="4 6">
    <name type="scientific">Streptococcus zhangguiae</name>
    <dbReference type="NCBI Taxonomy" id="2664091"/>
    <lineage>
        <taxon>Bacteria</taxon>
        <taxon>Bacillati</taxon>
        <taxon>Bacillota</taxon>
        <taxon>Bacilli</taxon>
        <taxon>Lactobacillales</taxon>
        <taxon>Streptococcaceae</taxon>
        <taxon>Streptococcus</taxon>
    </lineage>
</organism>
<accession>A0A6I4R6M2</accession>
<evidence type="ECO:0000256" key="1">
    <source>
        <dbReference type="SAM" id="Phobius"/>
    </source>
</evidence>
<dbReference type="Proteomes" id="UP000435423">
    <property type="component" value="Unassembled WGS sequence"/>
</dbReference>
<evidence type="ECO:0000313" key="6">
    <source>
        <dbReference type="Proteomes" id="UP000435423"/>
    </source>
</evidence>
<sequence length="360" mass="40804">MKKKVTITLLTGFIALILGLILCGVGYFMGGIEDIQAIATPSLTEETYKDIKEITIDSQTRTVQVDESPDDKFHVRYANFDNFRYRSLALKQDKQTLTIQGKDPKFHIQGIMQFLGQELAIHMRRNHELRELTILVPKEKTLETLSGWNYMDSLLLNKVHIKNLDWSGFVDAENVKLEGGLVRISSGRSISFQHSHLKNMTIDTPVAIQSYQTSTLENVTIQKADSIQLHDTTILGTAKMETAGPYHADINIRLSEKSQKDTQLDVIVSYDWEKLREVYHVPNAYAESEGSEAAKAQEEAFRKEHLTQMGIRLGNEYKNLKVEENKDGAKLIHSPKDAQNKLIIRTTNEQINLGSLESSQ</sequence>
<keyword evidence="1" id="KW-0472">Membrane</keyword>
<reference evidence="3 5" key="2">
    <citation type="submission" date="2019-11" db="EMBL/GenBank/DDBJ databases">
        <title>Streptococcis sp. isolated from the respiratory tract of Marmot.</title>
        <authorList>
            <person name="Zhang G."/>
        </authorList>
    </citation>
    <scope>NUCLEOTIDE SEQUENCE [LARGE SCALE GENOMIC DNA]</scope>
    <source>
        <strain evidence="3">Zg-86</strain>
        <strain evidence="5">zg-86</strain>
    </source>
</reference>
<comment type="caution">
    <text evidence="4">The sequence shown here is derived from an EMBL/GenBank/DDBJ whole genome shotgun (WGS) entry which is preliminary data.</text>
</comment>
<evidence type="ECO:0000313" key="3">
    <source>
        <dbReference type="EMBL" id="MTB63586.1"/>
    </source>
</evidence>
<dbReference type="Pfam" id="PF13349">
    <property type="entry name" value="DUF4097"/>
    <property type="match status" value="1"/>
</dbReference>
<keyword evidence="1" id="KW-1133">Transmembrane helix</keyword>
<evidence type="ECO:0000313" key="4">
    <source>
        <dbReference type="EMBL" id="MWV55436.1"/>
    </source>
</evidence>
<evidence type="ECO:0000313" key="5">
    <source>
        <dbReference type="Proteomes" id="UP000435060"/>
    </source>
</evidence>
<dbReference type="EMBL" id="WUBJ01000001">
    <property type="protein sequence ID" value="MWV55436.1"/>
    <property type="molecule type" value="Genomic_DNA"/>
</dbReference>
<keyword evidence="1" id="KW-0812">Transmembrane</keyword>